<evidence type="ECO:0000256" key="1">
    <source>
        <dbReference type="SAM" id="MobiDB-lite"/>
    </source>
</evidence>
<comment type="caution">
    <text evidence="4">The sequence shown here is derived from an EMBL/GenBank/DDBJ whole genome shotgun (WGS) entry which is preliminary data.</text>
</comment>
<gene>
    <name evidence="4" type="ORF">CLV84_2373</name>
</gene>
<feature type="domain" description="PKD" evidence="3">
    <location>
        <begin position="1202"/>
        <end position="1287"/>
    </location>
</feature>
<name>A0A2S6I2R5_9BACT</name>
<dbReference type="RefSeq" id="WP_104419974.1">
    <property type="nucleotide sequence ID" value="NZ_PTJC01000006.1"/>
</dbReference>
<feature type="region of interest" description="Disordered" evidence="1">
    <location>
        <begin position="222"/>
        <end position="242"/>
    </location>
</feature>
<dbReference type="InterPro" id="IPR000601">
    <property type="entry name" value="PKD_dom"/>
</dbReference>
<feature type="compositionally biased region" description="Polar residues" evidence="1">
    <location>
        <begin position="224"/>
        <end position="242"/>
    </location>
</feature>
<dbReference type="CDD" id="cd00146">
    <property type="entry name" value="PKD"/>
    <property type="match status" value="1"/>
</dbReference>
<dbReference type="Pfam" id="PF00801">
    <property type="entry name" value="PKD"/>
    <property type="match status" value="1"/>
</dbReference>
<evidence type="ECO:0000313" key="4">
    <source>
        <dbReference type="EMBL" id="PPK85474.1"/>
    </source>
</evidence>
<dbReference type="SUPFAM" id="SSF49299">
    <property type="entry name" value="PKD domain"/>
    <property type="match status" value="1"/>
</dbReference>
<evidence type="ECO:0000256" key="2">
    <source>
        <dbReference type="SAM" id="SignalP"/>
    </source>
</evidence>
<keyword evidence="5" id="KW-1185">Reference proteome</keyword>
<sequence length="1380" mass="149267">MPNTSTLCLIMLFLLGALPLTAQFQTTSVRIASSSDDAEEAGADASNPGAIDLTSSDVELVRDGNNQFIGLRFPALEVPADAFITNAYIQFTVDETDNLGGSVLIMVEDTDDAATFDETSGGISGRPVVADTITWSDIPEWTSAGDAGEDQRTPNLADLVQAVISRDGWASGNAVSFILTGTGERTAESYDGTPSEAPMLVVEYVKAMTATFSLTASEDDVESDLSNGSLYTNSSDLELTTDGETPQVVSLRFPEVSLPANSTIGSAYVQFTVDEVTTGGDVDVMILFEESGDPDPIGGSYLPTDRDFALEVFWNDIPDWTTEDAAGPEQRTPDLSGSLQQLINREDWRNGNAVVIGMVDPIALNVPGYSGNTGKRTAQSYDKSPEASAQLVVTYFPPLEYLNGSFPVARASSWKYLDSGISLDEADWTGLDYDDANWAYGDAPLGYGDGRASTVIDYGNDTLNRHVTTYFRHLFEVEDASQYDSLLFDVLRDDGVIVYVNGEEAFRQNMRVGPVTFDDYAQNNVAGPAETAYYRSKTGNLLRDGLNVIAVELHQSDPTSDDVAFDMEVSFTLPPLEPATYPLAKGSAWHFLDTGRSLDSVAWQDTTYARFDDAWEWGYGPLGYGDDATTEIKYGPDPDDKYVTSYFRREIDIDPAELPDSIQLGLRRDDGAIVYLNGEEILRSNMPAGDTVDYRTFASEIIGGTLEAAYVTTTLLPSRFRDGVNTLAVEIHQVSPTSSDLVFDLYLDAAPVVNPPALGCTEGADHIACFTSIAPTAQTTKLIIPDTSHRFQLIHKQGTAYTIGGGTVPGNHDFTAYVPTDGSSERGHLSINHENTPGGVSMVDLHYDSLSRLWQIDNSQAVDFYNENLVTTTRNCSGGITPWGTVITAEETGNSGDANNDGYTDVGWLVEIDPVTARVLSYGEGGDPKIVTSTEGKQEKLWAVGNISHENALVLDDEVTLFTGEDGGSSALFKFVADNPRDLSSGTLYTLVLDDPVVEYEPTGTTGSWVVVPNTTKEDRNNTRSLAIALNATNFNGIEDVEVNPLTGQIYFAAKGASRTYRFTDGADGVTEFETFVGGMSYVLNTADGVFVEPWGGGNDNLTFDDRGNLWVLQDGGNNYIWMVRPDHTQEAPKVELFASVPIGSEPTGLTFSPDYRFGFFSVQHPSGANQPQEDATGDEVVFDASASVVIARSGELGAQPPVVAFVSDVQRVAVGETVHFTDVSANGVTERQWVFDGGVPAISSDSMVTVRYNGLGLYQVRLAVANGQGGDTITRVDYIEVVQSTSVTDLAKTTGLSVFPNPTTGKLSIRMDETANLDLTFELFDLTGRRITELDRVKGMPGTHTWTYEVSPFGSLNQTVVLKITAGDQVTHRMIHFSR</sequence>
<evidence type="ECO:0000313" key="5">
    <source>
        <dbReference type="Proteomes" id="UP000237662"/>
    </source>
</evidence>
<dbReference type="Gene3D" id="2.60.120.260">
    <property type="entry name" value="Galactose-binding domain-like"/>
    <property type="match status" value="2"/>
</dbReference>
<dbReference type="Proteomes" id="UP000237662">
    <property type="component" value="Unassembled WGS sequence"/>
</dbReference>
<dbReference type="EMBL" id="PTJC01000006">
    <property type="protein sequence ID" value="PPK85474.1"/>
    <property type="molecule type" value="Genomic_DNA"/>
</dbReference>
<dbReference type="PROSITE" id="PS50093">
    <property type="entry name" value="PKD"/>
    <property type="match status" value="1"/>
</dbReference>
<organism evidence="4 5">
    <name type="scientific">Neolewinella xylanilytica</name>
    <dbReference type="NCBI Taxonomy" id="1514080"/>
    <lineage>
        <taxon>Bacteria</taxon>
        <taxon>Pseudomonadati</taxon>
        <taxon>Bacteroidota</taxon>
        <taxon>Saprospiria</taxon>
        <taxon>Saprospirales</taxon>
        <taxon>Lewinellaceae</taxon>
        <taxon>Neolewinella</taxon>
    </lineage>
</organism>
<dbReference type="OrthoDB" id="9801383at2"/>
<dbReference type="SMART" id="SM00089">
    <property type="entry name" value="PKD"/>
    <property type="match status" value="1"/>
</dbReference>
<protein>
    <submittedName>
        <fullName evidence="4">Secreted PhoX family phosphatase</fullName>
    </submittedName>
</protein>
<evidence type="ECO:0000259" key="3">
    <source>
        <dbReference type="PROSITE" id="PS50093"/>
    </source>
</evidence>
<dbReference type="Pfam" id="PF05787">
    <property type="entry name" value="PhoX"/>
    <property type="match status" value="1"/>
</dbReference>
<dbReference type="InterPro" id="IPR008557">
    <property type="entry name" value="PhoX"/>
</dbReference>
<reference evidence="4 5" key="1">
    <citation type="submission" date="2018-02" db="EMBL/GenBank/DDBJ databases">
        <title>Genomic Encyclopedia of Archaeal and Bacterial Type Strains, Phase II (KMG-II): from individual species to whole genera.</title>
        <authorList>
            <person name="Goeker M."/>
        </authorList>
    </citation>
    <scope>NUCLEOTIDE SEQUENCE [LARGE SCALE GENOMIC DNA]</scope>
    <source>
        <strain evidence="4 5">DSM 29526</strain>
    </source>
</reference>
<dbReference type="InterPro" id="IPR013783">
    <property type="entry name" value="Ig-like_fold"/>
</dbReference>
<accession>A0A2S6I2R5</accession>
<dbReference type="SUPFAM" id="SSF101898">
    <property type="entry name" value="NHL repeat"/>
    <property type="match status" value="1"/>
</dbReference>
<dbReference type="InterPro" id="IPR035986">
    <property type="entry name" value="PKD_dom_sf"/>
</dbReference>
<dbReference type="Gene3D" id="2.60.40.10">
    <property type="entry name" value="Immunoglobulins"/>
    <property type="match status" value="1"/>
</dbReference>
<dbReference type="InterPro" id="IPR022409">
    <property type="entry name" value="PKD/Chitinase_dom"/>
</dbReference>
<dbReference type="PANTHER" id="PTHR35399">
    <property type="entry name" value="SLR8030 PROTEIN"/>
    <property type="match status" value="1"/>
</dbReference>
<proteinExistence type="predicted"/>
<dbReference type="PANTHER" id="PTHR35399:SF2">
    <property type="entry name" value="DUF839 DOMAIN-CONTAINING PROTEIN"/>
    <property type="match status" value="1"/>
</dbReference>
<feature type="signal peptide" evidence="2">
    <location>
        <begin position="1"/>
        <end position="22"/>
    </location>
</feature>
<feature type="chain" id="PRO_5015709543" evidence="2">
    <location>
        <begin position="23"/>
        <end position="1380"/>
    </location>
</feature>
<keyword evidence="2" id="KW-0732">Signal</keyword>